<dbReference type="Proteomes" id="UP000820977">
    <property type="component" value="Unassembled WGS sequence"/>
</dbReference>
<evidence type="ECO:0000313" key="2">
    <source>
        <dbReference type="EMBL" id="NPE24688.1"/>
    </source>
</evidence>
<reference evidence="2 3" key="1">
    <citation type="submission" date="2020-05" db="EMBL/GenBank/DDBJ databases">
        <title>Distinct polysaccharide utilization as determinants for interspecies competition between intestinal Prevotella spp.</title>
        <authorList>
            <person name="Galvez E.J.C."/>
            <person name="Iljazovic A."/>
            <person name="Strowig T."/>
        </authorList>
    </citation>
    <scope>NUCLEOTIDE SEQUENCE [LARGE SCALE GENOMIC DNA]</scope>
    <source>
        <strain evidence="2 3">PCHR</strain>
    </source>
</reference>
<dbReference type="SUPFAM" id="SSF50969">
    <property type="entry name" value="YVTN repeat-like/Quinoprotein amine dehydrogenase"/>
    <property type="match status" value="1"/>
</dbReference>
<comment type="caution">
    <text evidence="2">The sequence shown here is derived from an EMBL/GenBank/DDBJ whole genome shotgun (WGS) entry which is preliminary data.</text>
</comment>
<evidence type="ECO:0000313" key="3">
    <source>
        <dbReference type="Proteomes" id="UP000820977"/>
    </source>
</evidence>
<dbReference type="EMBL" id="JABKKJ010000004">
    <property type="protein sequence ID" value="NPE24688.1"/>
    <property type="molecule type" value="Genomic_DNA"/>
</dbReference>
<keyword evidence="1" id="KW-0472">Membrane</keyword>
<keyword evidence="1" id="KW-0812">Transmembrane</keyword>
<keyword evidence="3" id="KW-1185">Reference proteome</keyword>
<protein>
    <submittedName>
        <fullName evidence="2">Uncharacterized protein</fullName>
    </submittedName>
</protein>
<dbReference type="PROSITE" id="PS51257">
    <property type="entry name" value="PROKAR_LIPOPROTEIN"/>
    <property type="match status" value="1"/>
</dbReference>
<accession>A0ABX2B076</accession>
<name>A0ABX2B076_9BACT</name>
<dbReference type="RefSeq" id="WP_172344183.1">
    <property type="nucleotide sequence ID" value="NZ_CASYYZ010000079.1"/>
</dbReference>
<organism evidence="2 3">
    <name type="scientific">Xylanibacter caecicola</name>
    <dbReference type="NCBI Taxonomy" id="2736294"/>
    <lineage>
        <taxon>Bacteria</taxon>
        <taxon>Pseudomonadati</taxon>
        <taxon>Bacteroidota</taxon>
        <taxon>Bacteroidia</taxon>
        <taxon>Bacteroidales</taxon>
        <taxon>Prevotellaceae</taxon>
        <taxon>Xylanibacter</taxon>
    </lineage>
</organism>
<evidence type="ECO:0000256" key="1">
    <source>
        <dbReference type="SAM" id="Phobius"/>
    </source>
</evidence>
<keyword evidence="1" id="KW-1133">Transmembrane helix</keyword>
<dbReference type="InterPro" id="IPR011044">
    <property type="entry name" value="Quino_amine_DH_bsu"/>
</dbReference>
<gene>
    <name evidence="2" type="ORF">HPS54_04005</name>
</gene>
<sequence length="981" mass="110705">MKAHTTHFCILACLLFFTTGCREENSSMPPSLNEEEMYMGCTLSSISPDGDSICMIGSETGDIYRYCTATGKVTDTLETGTDRIYKVLTERTDDGTYYWTGIRNMGLIRYRCTGKSLVMQGQLLMCNGKSRYSSYDFMMYGGRMYVATSHGLMYKDLDDTASNVLTLIYPDNNRGIPMPMRTVRLLRHGRFIYAASADGLLKYDTGKGGQPEIMHKGKSFSSMMEVNGKIHALAGSVLYIDCPDGRHGSSHDIGGSADIYHFANGIHYFISEDRIRVVRDEDIDSHDRYRTIPLRRKVRTECHNIVMNSAVSPYSLLVTADALFGIPHHLDAFNTDGTATAACSAEGKSYFVTNNSLFVKRDGAEEAVRLADLPKQDCVTDIMVAGKTLYYINGKKELKRKKISGSFIVNGITGAPSVVYSTPLGITSAGISGDGGIYISVRDSMLLYKDNVIRLACAAKMPYTNRFAVRGDSIFAATLNHGVLCGRGTQLRLMDGTDRHKFIKDVAFTSFSDSPCILTNHRLFSPCGKDSAEAKGFSRLLTADGKTFYALMEHGISKYVIGKDGIHHIGDTLCDIRFSPSLSFTHAGKVYIGAPSLGIIELDAPGNKAQWIKFNHSVYTFDYKTIMFIFIIVCLSVGFFYWHRNRNRMDFSKYKNWEDIQKKIENINPEHAKRMAPTPPRETETIERLCNEGNIWLKKHKKLENDIELYKELTALTVFEKMCNQDLYSKICGLETTVMKKDFNLDLCLNELDEIKKEIRSIDIERIKTRIKGMYKECRKRTEDINPGFGNRLDSDLEGIDNSVLKDISKTLEAFKRLDKKLLFLTVMQETKTISERMKSISVSNKENKNEDVDNTKEEIKGCIERLYTILSTKTDLLGTIGLKPSKTEGVSFDKITGKEKALILLMADKKTNWEGIKVLYEINDETKDKDENMLKNLRTTFSKVKTKHIDDDKHVNKDKLKRINEADADSISRCLLYIIE</sequence>
<feature type="transmembrane region" description="Helical" evidence="1">
    <location>
        <begin position="625"/>
        <end position="643"/>
    </location>
</feature>
<proteinExistence type="predicted"/>